<dbReference type="Proteomes" id="UP000014140">
    <property type="component" value="Unassembled WGS sequence"/>
</dbReference>
<keyword evidence="1" id="KW-0472">Membrane</keyword>
<accession>S0GJB6</accession>
<organism evidence="2 3">
    <name type="scientific">Parabacteroides goldsteinii dnLKV18</name>
    <dbReference type="NCBI Taxonomy" id="1235789"/>
    <lineage>
        <taxon>Bacteria</taxon>
        <taxon>Pseudomonadati</taxon>
        <taxon>Bacteroidota</taxon>
        <taxon>Bacteroidia</taxon>
        <taxon>Bacteroidales</taxon>
        <taxon>Tannerellaceae</taxon>
        <taxon>Parabacteroides</taxon>
    </lineage>
</organism>
<evidence type="ECO:0000313" key="3">
    <source>
        <dbReference type="Proteomes" id="UP000014140"/>
    </source>
</evidence>
<dbReference type="PATRIC" id="fig|1235789.3.peg.1989"/>
<feature type="transmembrane region" description="Helical" evidence="1">
    <location>
        <begin position="66"/>
        <end position="85"/>
    </location>
</feature>
<evidence type="ECO:0000313" key="2">
    <source>
        <dbReference type="EMBL" id="EOS18336.1"/>
    </source>
</evidence>
<protein>
    <submittedName>
        <fullName evidence="2">Uncharacterized protein</fullName>
    </submittedName>
</protein>
<keyword evidence="3" id="KW-1185">Reference proteome</keyword>
<reference evidence="2 3" key="1">
    <citation type="submission" date="2013-04" db="EMBL/GenBank/DDBJ databases">
        <title>The Genome Sequence of Parabacteroides goldsteinii dnLKV18.</title>
        <authorList>
            <consortium name="The Broad Institute Genomics Platform"/>
            <consortium name="The Broad Institute Genome Sequencing Center for Infectious Disease"/>
            <person name="Earl A."/>
            <person name="Xavier R."/>
            <person name="Kuhn K."/>
            <person name="Stappenbeck T."/>
            <person name="Walker B."/>
            <person name="Young S."/>
            <person name="Zeng Q."/>
            <person name="Gargeya S."/>
            <person name="Fitzgerald M."/>
            <person name="Haas B."/>
            <person name="Abouelleil A."/>
            <person name="Allen A.W."/>
            <person name="Alvarado L."/>
            <person name="Arachchi H.M."/>
            <person name="Berlin A.M."/>
            <person name="Chapman S.B."/>
            <person name="Gainer-Dewar J."/>
            <person name="Goldberg J."/>
            <person name="Griggs A."/>
            <person name="Gujja S."/>
            <person name="Hansen M."/>
            <person name="Howarth C."/>
            <person name="Imamovic A."/>
            <person name="Ireland A."/>
            <person name="Larimer J."/>
            <person name="McCowan C."/>
            <person name="Murphy C."/>
            <person name="Pearson M."/>
            <person name="Poon T.W."/>
            <person name="Priest M."/>
            <person name="Roberts A."/>
            <person name="Saif S."/>
            <person name="Shea T."/>
            <person name="Sisk P."/>
            <person name="Sykes S."/>
            <person name="Wortman J."/>
            <person name="Nusbaum C."/>
            <person name="Birren B."/>
        </authorList>
    </citation>
    <scope>NUCLEOTIDE SEQUENCE [LARGE SCALE GENOMIC DNA]</scope>
    <source>
        <strain evidence="3">dnLKV18</strain>
    </source>
</reference>
<gene>
    <name evidence="2" type="ORF">C803_01998</name>
</gene>
<comment type="caution">
    <text evidence="2">The sequence shown here is derived from an EMBL/GenBank/DDBJ whole genome shotgun (WGS) entry which is preliminary data.</text>
</comment>
<keyword evidence="1" id="KW-0812">Transmembrane</keyword>
<name>S0GJB6_9BACT</name>
<dbReference type="EMBL" id="ASSQ01000011">
    <property type="protein sequence ID" value="EOS18336.1"/>
    <property type="molecule type" value="Genomic_DNA"/>
</dbReference>
<proteinExistence type="predicted"/>
<dbReference type="HOGENOM" id="CLU_1667690_0_0_10"/>
<dbReference type="AlphaFoldDB" id="S0GJB6"/>
<keyword evidence="1" id="KW-1133">Transmembrane helix</keyword>
<evidence type="ECO:0000256" key="1">
    <source>
        <dbReference type="SAM" id="Phobius"/>
    </source>
</evidence>
<dbReference type="RefSeq" id="WP_010799971.1">
    <property type="nucleotide sequence ID" value="NZ_KE159513.1"/>
</dbReference>
<sequence>MKYRQYISYSLLAISGIFLLCTVFATDTGLANGLVTGKVLWFHLAMLLLAACSLVATVLTKSVKPFVFSVADGLVMILAAIVALTYNWQLDPEPEKMLFGGQLVVLWFLIKLYSEPGFFQKDKFFNAANAVLEKEPKVKSTAIREMREEVKILIQNRK</sequence>
<feature type="transmembrane region" description="Helical" evidence="1">
    <location>
        <begin position="41"/>
        <end position="59"/>
    </location>
</feature>
<feature type="transmembrane region" description="Helical" evidence="1">
    <location>
        <begin position="97"/>
        <end position="114"/>
    </location>
</feature>